<evidence type="ECO:0000259" key="1">
    <source>
        <dbReference type="Pfam" id="PF01755"/>
    </source>
</evidence>
<keyword evidence="3" id="KW-1185">Reference proteome</keyword>
<dbReference type="CDD" id="cd06532">
    <property type="entry name" value="Glyco_transf_25"/>
    <property type="match status" value="1"/>
</dbReference>
<dbReference type="InterPro" id="IPR002654">
    <property type="entry name" value="Glyco_trans_25"/>
</dbReference>
<dbReference type="Pfam" id="PF01755">
    <property type="entry name" value="Glyco_transf_25"/>
    <property type="match status" value="1"/>
</dbReference>
<accession>A0A562SUW6</accession>
<dbReference type="Proteomes" id="UP000316167">
    <property type="component" value="Unassembled WGS sequence"/>
</dbReference>
<reference evidence="2 3" key="1">
    <citation type="journal article" date="2015" name="Stand. Genomic Sci.">
        <title>Genomic Encyclopedia of Bacterial and Archaeal Type Strains, Phase III: the genomes of soil and plant-associated and newly described type strains.</title>
        <authorList>
            <person name="Whitman W.B."/>
            <person name="Woyke T."/>
            <person name="Klenk H.P."/>
            <person name="Zhou Y."/>
            <person name="Lilburn T.G."/>
            <person name="Beck B.J."/>
            <person name="De Vos P."/>
            <person name="Vandamme P."/>
            <person name="Eisen J.A."/>
            <person name="Garrity G."/>
            <person name="Hugenholtz P."/>
            <person name="Kyrpides N.C."/>
        </authorList>
    </citation>
    <scope>NUCLEOTIDE SEQUENCE [LARGE SCALE GENOMIC DNA]</scope>
    <source>
        <strain evidence="2 3">CGMCC 1.7271</strain>
    </source>
</reference>
<name>A0A562SUW6_9BACT</name>
<sequence length="271" mass="31104">MKLRLFRKRLLNGIALEYSLNELLQLVILKKVVSFFNNWKRKDDVKFMEIKFHELFVSIISLDTRIDRREKITNSLSQNGITFRFVNAIDGSKIIPSNYSDFFSKQSIESLSKGSIGCILSHYKALEIIANSHNNFALIFEDDVVLPKGFKGKLELVLKEIPRNFDILYLASNLSRRSDMRYWVSNNLYVPVYPRSGQYAYLISKKGAQKIILNIKPVNILLGGIDTIIGRMVSKGELIAYHVRDNLCVVDYESPSNIDNASNPNKKIFKS</sequence>
<comment type="caution">
    <text evidence="2">The sequence shown here is derived from an EMBL/GenBank/DDBJ whole genome shotgun (WGS) entry which is preliminary data.</text>
</comment>
<proteinExistence type="predicted"/>
<evidence type="ECO:0000313" key="3">
    <source>
        <dbReference type="Proteomes" id="UP000316167"/>
    </source>
</evidence>
<feature type="domain" description="Glycosyl transferase family 25" evidence="1">
    <location>
        <begin position="59"/>
        <end position="219"/>
    </location>
</feature>
<protein>
    <submittedName>
        <fullName evidence="2">GR25 family glycosyltransferase involved in LPS biosynthesis</fullName>
    </submittedName>
</protein>
<dbReference type="OrthoDB" id="881563at2"/>
<organism evidence="2 3">
    <name type="scientific">Lacibacter cauensis</name>
    <dbReference type="NCBI Taxonomy" id="510947"/>
    <lineage>
        <taxon>Bacteria</taxon>
        <taxon>Pseudomonadati</taxon>
        <taxon>Bacteroidota</taxon>
        <taxon>Chitinophagia</taxon>
        <taxon>Chitinophagales</taxon>
        <taxon>Chitinophagaceae</taxon>
        <taxon>Lacibacter</taxon>
    </lineage>
</organism>
<gene>
    <name evidence="2" type="ORF">IQ13_0136</name>
</gene>
<dbReference type="RefSeq" id="WP_144883500.1">
    <property type="nucleotide sequence ID" value="NZ_VLLE01000002.1"/>
</dbReference>
<keyword evidence="2" id="KW-0808">Transferase</keyword>
<dbReference type="GO" id="GO:0016740">
    <property type="term" value="F:transferase activity"/>
    <property type="evidence" value="ECO:0007669"/>
    <property type="project" value="UniProtKB-KW"/>
</dbReference>
<dbReference type="EMBL" id="VLLE01000002">
    <property type="protein sequence ID" value="TWI84983.1"/>
    <property type="molecule type" value="Genomic_DNA"/>
</dbReference>
<dbReference type="AlphaFoldDB" id="A0A562SUW6"/>
<evidence type="ECO:0000313" key="2">
    <source>
        <dbReference type="EMBL" id="TWI84983.1"/>
    </source>
</evidence>